<dbReference type="RefSeq" id="WP_015329557.1">
    <property type="nucleotide sequence ID" value="NC_020054.1"/>
</dbReference>
<feature type="chain" id="PRO_5003630110" description="DUF3887 domain-containing protein" evidence="1">
    <location>
        <begin position="20"/>
        <end position="127"/>
    </location>
</feature>
<dbReference type="Proteomes" id="UP000011058">
    <property type="component" value="Chromosome"/>
</dbReference>
<evidence type="ECO:0000313" key="4">
    <source>
        <dbReference type="Proteomes" id="UP000011058"/>
    </source>
</evidence>
<proteinExistence type="predicted"/>
<reference evidence="3 4" key="1">
    <citation type="journal article" date="2012" name="J. Bacteriol.">
        <title>Genome Sequence of Fibrella aestuarina BUZ 2T, a Filamentous Marine Bacterium.</title>
        <authorList>
            <person name="Filippini M."/>
            <person name="Qi W."/>
            <person name="Blom J."/>
            <person name="Goesmann A."/>
            <person name="Smits T.H."/>
            <person name="Bagheri H.C."/>
        </authorList>
    </citation>
    <scope>NUCLEOTIDE SEQUENCE [LARGE SCALE GENOMIC DNA]</scope>
    <source>
        <strain evidence="4">BUZ 2T</strain>
    </source>
</reference>
<dbReference type="HOGENOM" id="CLU_1967273_0_0_10"/>
<dbReference type="EMBL" id="HE796683">
    <property type="protein sequence ID" value="CCG98457.1"/>
    <property type="molecule type" value="Genomic_DNA"/>
</dbReference>
<gene>
    <name evidence="3" type="ORF">FAES_0445</name>
</gene>
<dbReference type="OrthoDB" id="9793489at2"/>
<feature type="domain" description="DUF3887" evidence="2">
    <location>
        <begin position="41"/>
        <end position="120"/>
    </location>
</feature>
<evidence type="ECO:0000256" key="1">
    <source>
        <dbReference type="SAM" id="SignalP"/>
    </source>
</evidence>
<dbReference type="STRING" id="1166018.FAES_0445"/>
<keyword evidence="4" id="KW-1185">Reference proteome</keyword>
<dbReference type="Pfam" id="PF13026">
    <property type="entry name" value="DUF3887"/>
    <property type="match status" value="1"/>
</dbReference>
<dbReference type="KEGG" id="fae:FAES_0445"/>
<protein>
    <recommendedName>
        <fullName evidence="2">DUF3887 domain-containing protein</fullName>
    </recommendedName>
</protein>
<name>I0K2V4_9BACT</name>
<dbReference type="InterPro" id="IPR024981">
    <property type="entry name" value="DUF3887"/>
</dbReference>
<sequence>MKRILATAALLIGAYAANAQTKATTPETAKLDSLMKLSQRYVNAQQPDSLYALMGNDFKKQISLEQAKQITTQIHDQLGSWNSHELKSVTDGVAKYRAIFANAPLDVYISRDAEGKIYTFLFQPAKD</sequence>
<keyword evidence="1" id="KW-0732">Signal</keyword>
<organism evidence="3 4">
    <name type="scientific">Fibrella aestuarina BUZ 2</name>
    <dbReference type="NCBI Taxonomy" id="1166018"/>
    <lineage>
        <taxon>Bacteria</taxon>
        <taxon>Pseudomonadati</taxon>
        <taxon>Bacteroidota</taxon>
        <taxon>Cytophagia</taxon>
        <taxon>Cytophagales</taxon>
        <taxon>Spirosomataceae</taxon>
        <taxon>Fibrella</taxon>
    </lineage>
</organism>
<dbReference type="AlphaFoldDB" id="I0K2V4"/>
<feature type="signal peptide" evidence="1">
    <location>
        <begin position="1"/>
        <end position="19"/>
    </location>
</feature>
<evidence type="ECO:0000259" key="2">
    <source>
        <dbReference type="Pfam" id="PF13026"/>
    </source>
</evidence>
<evidence type="ECO:0000313" key="3">
    <source>
        <dbReference type="EMBL" id="CCG98457.1"/>
    </source>
</evidence>
<accession>I0K2V4</accession>